<reference evidence="2" key="1">
    <citation type="submission" date="2015-01" db="EMBL/GenBank/DDBJ databases">
        <authorList>
            <person name="Aksoy S."/>
            <person name="Warren W."/>
            <person name="Wilson R.K."/>
        </authorList>
    </citation>
    <scope>NUCLEOTIDE SEQUENCE [LARGE SCALE GENOMIC DNA]</scope>
    <source>
        <strain evidence="2">IAEA</strain>
    </source>
</reference>
<proteinExistence type="predicted"/>
<keyword evidence="2" id="KW-1185">Reference proteome</keyword>
<dbReference type="VEuPathDB" id="VectorBase:GPPI018039"/>
<evidence type="ECO:0000313" key="1">
    <source>
        <dbReference type="EnsemblMetazoa" id="GPPI018039-PA"/>
    </source>
</evidence>
<evidence type="ECO:0000313" key="2">
    <source>
        <dbReference type="Proteomes" id="UP000092460"/>
    </source>
</evidence>
<dbReference type="Proteomes" id="UP000092460">
    <property type="component" value="Unassembled WGS sequence"/>
</dbReference>
<accession>A0A1B0B3X7</accession>
<protein>
    <submittedName>
        <fullName evidence="1">Uncharacterized protein</fullName>
    </submittedName>
</protein>
<reference evidence="1" key="2">
    <citation type="submission" date="2020-05" db="UniProtKB">
        <authorList>
            <consortium name="EnsemblMetazoa"/>
        </authorList>
    </citation>
    <scope>IDENTIFICATION</scope>
    <source>
        <strain evidence="1">IAEA</strain>
    </source>
</reference>
<organism evidence="1 2">
    <name type="scientific">Glossina palpalis gambiensis</name>
    <dbReference type="NCBI Taxonomy" id="67801"/>
    <lineage>
        <taxon>Eukaryota</taxon>
        <taxon>Metazoa</taxon>
        <taxon>Ecdysozoa</taxon>
        <taxon>Arthropoda</taxon>
        <taxon>Hexapoda</taxon>
        <taxon>Insecta</taxon>
        <taxon>Pterygota</taxon>
        <taxon>Neoptera</taxon>
        <taxon>Endopterygota</taxon>
        <taxon>Diptera</taxon>
        <taxon>Brachycera</taxon>
        <taxon>Muscomorpha</taxon>
        <taxon>Hippoboscoidea</taxon>
        <taxon>Glossinidae</taxon>
        <taxon>Glossina</taxon>
    </lineage>
</organism>
<dbReference type="EnsemblMetazoa" id="GPPI018039-RA">
    <property type="protein sequence ID" value="GPPI018039-PA"/>
    <property type="gene ID" value="GPPI018039"/>
</dbReference>
<sequence>MVMKQEEFVIALIVNYPFYEEMPVVFIRDFDLLKCFIVAAEDDDVSAFSAISEVDCNSMESMHEFLVLPFESLEHNIVGVTVRTWRVLVAKVDVNRGAMVGLLIIPLSASFVSNTFPPSYIKGWGLFSLKQVINTHTSCVIFLPGRKRSGLSLQLRKDWIISAVAFRILLLLSTTVTANSN</sequence>
<name>A0A1B0B3X7_9MUSC</name>
<dbReference type="EMBL" id="JXJN01008108">
    <property type="status" value="NOT_ANNOTATED_CDS"/>
    <property type="molecule type" value="Genomic_DNA"/>
</dbReference>
<dbReference type="AlphaFoldDB" id="A0A1B0B3X7"/>